<dbReference type="KEGG" id="ani:ANIA_03641"/>
<accession>Q5B739</accession>
<dbReference type="Proteomes" id="UP000000560">
    <property type="component" value="Chromosome II"/>
</dbReference>
<name>Q5B739_EMENI</name>
<evidence type="ECO:0000256" key="7">
    <source>
        <dbReference type="ARBA" id="ARBA00022840"/>
    </source>
</evidence>
<comment type="similarity">
    <text evidence="2 9">Belongs to the gluconokinase GntK/GntV family.</text>
</comment>
<keyword evidence="5 9" id="KW-0547">Nucleotide-binding</keyword>
<proteinExistence type="inferred from homology"/>
<dbReference type="EMBL" id="BN001302">
    <property type="protein sequence ID" value="CBF75714.1"/>
    <property type="molecule type" value="Genomic_DNA"/>
</dbReference>
<reference evidence="11" key="1">
    <citation type="journal article" date="2005" name="Nature">
        <title>Sequencing of Aspergillus nidulans and comparative analysis with A. fumigatus and A. oryzae.</title>
        <authorList>
            <person name="Galagan J.E."/>
            <person name="Calvo S.E."/>
            <person name="Cuomo C."/>
            <person name="Ma L.J."/>
            <person name="Wortman J.R."/>
            <person name="Batzoglou S."/>
            <person name="Lee S.I."/>
            <person name="Basturkmen M."/>
            <person name="Spevak C.C."/>
            <person name="Clutterbuck J."/>
            <person name="Kapitonov V."/>
            <person name="Jurka J."/>
            <person name="Scazzocchio C."/>
            <person name="Farman M."/>
            <person name="Butler J."/>
            <person name="Purcell S."/>
            <person name="Harris S."/>
            <person name="Braus G.H."/>
            <person name="Draht O."/>
            <person name="Busch S."/>
            <person name="D'Enfert C."/>
            <person name="Bouchier C."/>
            <person name="Goldman G.H."/>
            <person name="Bell-Pedersen D."/>
            <person name="Griffiths-Jones S."/>
            <person name="Doonan J.H."/>
            <person name="Yu J."/>
            <person name="Vienken K."/>
            <person name="Pain A."/>
            <person name="Freitag M."/>
            <person name="Selker E.U."/>
            <person name="Archer D.B."/>
            <person name="Penalva M.A."/>
            <person name="Oakley B.R."/>
            <person name="Momany M."/>
            <person name="Tanaka T."/>
            <person name="Kumagai T."/>
            <person name="Asai K."/>
            <person name="Machida M."/>
            <person name="Nierman W.C."/>
            <person name="Denning D.W."/>
            <person name="Caddick M."/>
            <person name="Hynes M."/>
            <person name="Paoletti M."/>
            <person name="Fischer R."/>
            <person name="Miller B."/>
            <person name="Dyer P."/>
            <person name="Sachs M.S."/>
            <person name="Osmani S.A."/>
            <person name="Birren B.W."/>
        </authorList>
    </citation>
    <scope>NUCLEOTIDE SEQUENCE [LARGE SCALE GENOMIC DNA]</scope>
    <source>
        <strain evidence="11">FGSC A4 / ATCC 38163 / CBS 112.46 / NRRL 194 / M139</strain>
    </source>
</reference>
<keyword evidence="11" id="KW-1185">Reference proteome</keyword>
<dbReference type="OrthoDB" id="275177at2759"/>
<dbReference type="PANTHER" id="PTHR43442">
    <property type="entry name" value="GLUCONOKINASE-RELATED"/>
    <property type="match status" value="1"/>
</dbReference>
<dbReference type="PANTHER" id="PTHR43442:SF3">
    <property type="entry name" value="GLUCONOKINASE-RELATED"/>
    <property type="match status" value="1"/>
</dbReference>
<keyword evidence="4 9" id="KW-0808">Transferase</keyword>
<dbReference type="AlphaFoldDB" id="Q5B739"/>
<dbReference type="EC" id="2.7.1.12" evidence="3 9"/>
<evidence type="ECO:0000256" key="9">
    <source>
        <dbReference type="RuleBase" id="RU363066"/>
    </source>
</evidence>
<evidence type="ECO:0000256" key="5">
    <source>
        <dbReference type="ARBA" id="ARBA00022741"/>
    </source>
</evidence>
<dbReference type="NCBIfam" id="TIGR01313">
    <property type="entry name" value="therm_gnt_kin"/>
    <property type="match status" value="1"/>
</dbReference>
<accession>C8V3X2</accession>
<organism evidence="10 11">
    <name type="scientific">Emericella nidulans (strain FGSC A4 / ATCC 38163 / CBS 112.46 / NRRL 194 / M139)</name>
    <name type="common">Aspergillus nidulans</name>
    <dbReference type="NCBI Taxonomy" id="227321"/>
    <lineage>
        <taxon>Eukaryota</taxon>
        <taxon>Fungi</taxon>
        <taxon>Dikarya</taxon>
        <taxon>Ascomycota</taxon>
        <taxon>Pezizomycotina</taxon>
        <taxon>Eurotiomycetes</taxon>
        <taxon>Eurotiomycetidae</taxon>
        <taxon>Eurotiales</taxon>
        <taxon>Aspergillaceae</taxon>
        <taxon>Aspergillus</taxon>
        <taxon>Aspergillus subgen. Nidulantes</taxon>
    </lineage>
</organism>
<reference evidence="11" key="2">
    <citation type="journal article" date="2009" name="Fungal Genet. Biol.">
        <title>The 2008 update of the Aspergillus nidulans genome annotation: a community effort.</title>
        <authorList>
            <person name="Wortman J.R."/>
            <person name="Gilsenan J.M."/>
            <person name="Joardar V."/>
            <person name="Deegan J."/>
            <person name="Clutterbuck J."/>
            <person name="Andersen M.R."/>
            <person name="Archer D."/>
            <person name="Bencina M."/>
            <person name="Braus G."/>
            <person name="Coutinho P."/>
            <person name="von Dohren H."/>
            <person name="Doonan J."/>
            <person name="Driessen A.J."/>
            <person name="Durek P."/>
            <person name="Espeso E."/>
            <person name="Fekete E."/>
            <person name="Flipphi M."/>
            <person name="Estrada C.G."/>
            <person name="Geysens S."/>
            <person name="Goldman G."/>
            <person name="de Groot P.W."/>
            <person name="Hansen K."/>
            <person name="Harris S.D."/>
            <person name="Heinekamp T."/>
            <person name="Helmstaedt K."/>
            <person name="Henrissat B."/>
            <person name="Hofmann G."/>
            <person name="Homan T."/>
            <person name="Horio T."/>
            <person name="Horiuchi H."/>
            <person name="James S."/>
            <person name="Jones M."/>
            <person name="Karaffa L."/>
            <person name="Karanyi Z."/>
            <person name="Kato M."/>
            <person name="Keller N."/>
            <person name="Kelly D.E."/>
            <person name="Kiel J.A."/>
            <person name="Kim J.M."/>
            <person name="van der Klei I.J."/>
            <person name="Klis F.M."/>
            <person name="Kovalchuk A."/>
            <person name="Krasevec N."/>
            <person name="Kubicek C.P."/>
            <person name="Liu B."/>
            <person name="Maccabe A."/>
            <person name="Meyer V."/>
            <person name="Mirabito P."/>
            <person name="Miskei M."/>
            <person name="Mos M."/>
            <person name="Mullins J."/>
            <person name="Nelson D.R."/>
            <person name="Nielsen J."/>
            <person name="Oakley B.R."/>
            <person name="Osmani S.A."/>
            <person name="Pakula T."/>
            <person name="Paszewski A."/>
            <person name="Paulsen I."/>
            <person name="Pilsyk S."/>
            <person name="Pocsi I."/>
            <person name="Punt P.J."/>
            <person name="Ram A.F."/>
            <person name="Ren Q."/>
            <person name="Robellet X."/>
            <person name="Robson G."/>
            <person name="Seiboth B."/>
            <person name="van Solingen P."/>
            <person name="Specht T."/>
            <person name="Sun J."/>
            <person name="Taheri-Talesh N."/>
            <person name="Takeshita N."/>
            <person name="Ussery D."/>
            <person name="vanKuyk P.A."/>
            <person name="Visser H."/>
            <person name="van de Vondervoort P.J."/>
            <person name="de Vries R.P."/>
            <person name="Walton J."/>
            <person name="Xiang X."/>
            <person name="Xiong Y."/>
            <person name="Zeng A.P."/>
            <person name="Brandt B.W."/>
            <person name="Cornell M.J."/>
            <person name="van den Hondel C.A."/>
            <person name="Visser J."/>
            <person name="Oliver S.G."/>
            <person name="Turner G."/>
        </authorList>
    </citation>
    <scope>GENOME REANNOTATION</scope>
    <source>
        <strain evidence="11">FGSC A4 / ATCC 38163 / CBS 112.46 / NRRL 194 / M139</strain>
    </source>
</reference>
<dbReference type="OMA" id="HFIYLRA"/>
<dbReference type="Gene3D" id="3.40.50.300">
    <property type="entry name" value="P-loop containing nucleotide triphosphate hydrolases"/>
    <property type="match status" value="1"/>
</dbReference>
<dbReference type="GeneID" id="2873051"/>
<evidence type="ECO:0000256" key="8">
    <source>
        <dbReference type="ARBA" id="ARBA00048090"/>
    </source>
</evidence>
<comment type="pathway">
    <text evidence="1 9">Carbohydrate acid metabolism; D-gluconate degradation.</text>
</comment>
<dbReference type="FunFam" id="3.40.50.300:FF:001607">
    <property type="entry name" value="Gluconokinase"/>
    <property type="match status" value="1"/>
</dbReference>
<evidence type="ECO:0000256" key="3">
    <source>
        <dbReference type="ARBA" id="ARBA00012054"/>
    </source>
</evidence>
<dbReference type="InParanoid" id="Q5B739"/>
<comment type="catalytic activity">
    <reaction evidence="8 9">
        <text>D-gluconate + ATP = 6-phospho-D-gluconate + ADP + H(+)</text>
        <dbReference type="Rhea" id="RHEA:19433"/>
        <dbReference type="ChEBI" id="CHEBI:15378"/>
        <dbReference type="ChEBI" id="CHEBI:18391"/>
        <dbReference type="ChEBI" id="CHEBI:30616"/>
        <dbReference type="ChEBI" id="CHEBI:58759"/>
        <dbReference type="ChEBI" id="CHEBI:456216"/>
        <dbReference type="EC" id="2.7.1.12"/>
    </reaction>
</comment>
<dbReference type="FunCoup" id="Q5B739">
    <property type="interactions" value="1039"/>
</dbReference>
<evidence type="ECO:0000313" key="11">
    <source>
        <dbReference type="Proteomes" id="UP000000560"/>
    </source>
</evidence>
<dbReference type="CDD" id="cd02021">
    <property type="entry name" value="GntK"/>
    <property type="match status" value="1"/>
</dbReference>
<keyword evidence="6 9" id="KW-0418">Kinase</keyword>
<gene>
    <name evidence="10" type="ORF">ANIA_03641</name>
</gene>
<dbReference type="VEuPathDB" id="FungiDB:AN3641"/>
<dbReference type="HOGENOM" id="CLU_077168_0_1_1"/>
<evidence type="ECO:0000313" key="10">
    <source>
        <dbReference type="EMBL" id="CBF75714.1"/>
    </source>
</evidence>
<dbReference type="GO" id="GO:0046316">
    <property type="term" value="F:gluconokinase activity"/>
    <property type="evidence" value="ECO:0000318"/>
    <property type="project" value="GO_Central"/>
</dbReference>
<evidence type="ECO:0000256" key="2">
    <source>
        <dbReference type="ARBA" id="ARBA00008420"/>
    </source>
</evidence>
<protein>
    <recommendedName>
        <fullName evidence="3 9">Gluconokinase</fullName>
        <ecNumber evidence="3 9">2.7.1.12</ecNumber>
    </recommendedName>
</protein>
<dbReference type="UniPathway" id="UPA00792"/>
<dbReference type="InterPro" id="IPR006001">
    <property type="entry name" value="Therm_gnt_kin"/>
</dbReference>
<sequence>MLSASERNPAVMDPSRTKVSALDLNHSHSHTTTNQISSSSEQQASFMPSQCPQHIWVVTGPAGSGKSTVGRYLQQELGVPFLEGDDFHPAANKAKMSAGTPLTDADRWDWLISLRSAATTLLSTPAPTSTNPTSTSTRAQAPTGVVVACSALKKKYRDVMRVAAYGSPNVRIHFVYLKLEPATLYARVSARQAHYMKQGMVESQLRDLEEPGQGEWDVITVPVQVGMGMGEVQREVMNAVEKVIRGYEGGL</sequence>
<dbReference type="GO" id="GO:0005524">
    <property type="term" value="F:ATP binding"/>
    <property type="evidence" value="ECO:0007669"/>
    <property type="project" value="UniProtKB-KW"/>
</dbReference>
<dbReference type="eggNOG" id="KOG3354">
    <property type="taxonomic scope" value="Eukaryota"/>
</dbReference>
<dbReference type="STRING" id="227321.Q5B739"/>
<dbReference type="Pfam" id="PF13671">
    <property type="entry name" value="AAA_33"/>
    <property type="match status" value="1"/>
</dbReference>
<dbReference type="InterPro" id="IPR027417">
    <property type="entry name" value="P-loop_NTPase"/>
</dbReference>
<dbReference type="GO" id="GO:0005975">
    <property type="term" value="P:carbohydrate metabolic process"/>
    <property type="evidence" value="ECO:0007669"/>
    <property type="project" value="InterPro"/>
</dbReference>
<dbReference type="GO" id="GO:0009051">
    <property type="term" value="P:pentose-phosphate shunt, oxidative branch"/>
    <property type="evidence" value="ECO:0007669"/>
    <property type="project" value="EnsemblFungi"/>
</dbReference>
<dbReference type="SUPFAM" id="SSF52540">
    <property type="entry name" value="P-loop containing nucleoside triphosphate hydrolases"/>
    <property type="match status" value="1"/>
</dbReference>
<keyword evidence="7 9" id="KW-0067">ATP-binding</keyword>
<dbReference type="RefSeq" id="XP_661245.1">
    <property type="nucleotide sequence ID" value="XM_656153.2"/>
</dbReference>
<evidence type="ECO:0000256" key="1">
    <source>
        <dbReference type="ARBA" id="ARBA00004875"/>
    </source>
</evidence>
<evidence type="ECO:0000256" key="4">
    <source>
        <dbReference type="ARBA" id="ARBA00022679"/>
    </source>
</evidence>
<evidence type="ECO:0000256" key="6">
    <source>
        <dbReference type="ARBA" id="ARBA00022777"/>
    </source>
</evidence>